<feature type="transmembrane region" description="Helical" evidence="10">
    <location>
        <begin position="97"/>
        <end position="120"/>
    </location>
</feature>
<name>A0A4Z0V9N5_9BACT</name>
<feature type="transmembrane region" description="Helical" evidence="10">
    <location>
        <begin position="479"/>
        <end position="499"/>
    </location>
</feature>
<dbReference type="PANTHER" id="PTHR13285:SF23">
    <property type="entry name" value="TEICHOIC ACID D-ALANYLTRANSFERASE"/>
    <property type="match status" value="1"/>
</dbReference>
<comment type="similarity">
    <text evidence="2 9">Belongs to the membrane-bound acyltransferase family.</text>
</comment>
<dbReference type="PIRSF" id="PIRSF500217">
    <property type="entry name" value="AlgI"/>
    <property type="match status" value="1"/>
</dbReference>
<evidence type="ECO:0000256" key="10">
    <source>
        <dbReference type="SAM" id="Phobius"/>
    </source>
</evidence>
<dbReference type="Proteomes" id="UP000297635">
    <property type="component" value="Unassembled WGS sequence"/>
</dbReference>
<proteinExistence type="inferred from homology"/>
<evidence type="ECO:0000313" key="12">
    <source>
        <dbReference type="Proteomes" id="UP000297635"/>
    </source>
</evidence>
<evidence type="ECO:0000313" key="11">
    <source>
        <dbReference type="EMBL" id="TGG40485.1"/>
    </source>
</evidence>
<dbReference type="InterPro" id="IPR051085">
    <property type="entry name" value="MB_O-acyltransferase"/>
</dbReference>
<feature type="transmembrane region" description="Helical" evidence="10">
    <location>
        <begin position="343"/>
        <end position="364"/>
    </location>
</feature>
<evidence type="ECO:0000256" key="9">
    <source>
        <dbReference type="PIRNR" id="PIRNR016636"/>
    </source>
</evidence>
<dbReference type="GeneID" id="82149588"/>
<dbReference type="RefSeq" id="WP_135471497.1">
    <property type="nucleotide sequence ID" value="NZ_CASKCQ010000015.1"/>
</dbReference>
<evidence type="ECO:0000256" key="7">
    <source>
        <dbReference type="ARBA" id="ARBA00023136"/>
    </source>
</evidence>
<evidence type="ECO:0000256" key="3">
    <source>
        <dbReference type="ARBA" id="ARBA00022475"/>
    </source>
</evidence>
<evidence type="ECO:0000256" key="1">
    <source>
        <dbReference type="ARBA" id="ARBA00004651"/>
    </source>
</evidence>
<dbReference type="InterPro" id="IPR024194">
    <property type="entry name" value="Ac/AlaTfrase_AlgI/DltB"/>
</dbReference>
<evidence type="ECO:0000256" key="2">
    <source>
        <dbReference type="ARBA" id="ARBA00010323"/>
    </source>
</evidence>
<keyword evidence="5 10" id="KW-0812">Transmembrane</keyword>
<keyword evidence="12" id="KW-1185">Reference proteome</keyword>
<evidence type="ECO:0000256" key="4">
    <source>
        <dbReference type="ARBA" id="ARBA00022679"/>
    </source>
</evidence>
<dbReference type="AlphaFoldDB" id="A0A4Z0V9N5"/>
<dbReference type="Pfam" id="PF03062">
    <property type="entry name" value="MBOAT"/>
    <property type="match status" value="1"/>
</dbReference>
<keyword evidence="3 9" id="KW-1003">Cell membrane</keyword>
<protein>
    <submittedName>
        <fullName evidence="11">MBOAT family protein</fullName>
    </submittedName>
</protein>
<feature type="transmembrane region" description="Helical" evidence="10">
    <location>
        <begin position="448"/>
        <end position="467"/>
    </location>
</feature>
<feature type="transmembrane region" description="Helical" evidence="10">
    <location>
        <begin position="20"/>
        <end position="38"/>
    </location>
</feature>
<dbReference type="InterPro" id="IPR004299">
    <property type="entry name" value="MBOAT_fam"/>
</dbReference>
<feature type="transmembrane region" description="Helical" evidence="10">
    <location>
        <begin position="403"/>
        <end position="422"/>
    </location>
</feature>
<comment type="caution">
    <text evidence="11">The sequence shown here is derived from an EMBL/GenBank/DDBJ whole genome shotgun (WGS) entry which is preliminary data.</text>
</comment>
<accession>A0A4Z0V9N5</accession>
<gene>
    <name evidence="11" type="ORF">EZ315_07265</name>
</gene>
<feature type="transmembrane region" description="Helical" evidence="10">
    <location>
        <begin position="172"/>
        <end position="190"/>
    </location>
</feature>
<evidence type="ECO:0000256" key="8">
    <source>
        <dbReference type="ARBA" id="ARBA00023315"/>
    </source>
</evidence>
<feature type="transmembrane region" description="Helical" evidence="10">
    <location>
        <begin position="140"/>
        <end position="160"/>
    </location>
</feature>
<reference evidence="11 12" key="1">
    <citation type="submission" date="2019-02" db="EMBL/GenBank/DDBJ databases">
        <title>Isolation and identification of novel species under the genus Muribaculum.</title>
        <authorList>
            <person name="Miyake S."/>
            <person name="Ding Y."/>
            <person name="Low A."/>
            <person name="Soh M."/>
            <person name="Seedorf H."/>
        </authorList>
    </citation>
    <scope>NUCLEOTIDE SEQUENCE [LARGE SCALE GENOMIC DNA]</scope>
    <source>
        <strain evidence="11 12">TLL-A3</strain>
    </source>
</reference>
<evidence type="ECO:0000256" key="6">
    <source>
        <dbReference type="ARBA" id="ARBA00022989"/>
    </source>
</evidence>
<dbReference type="PIRSF" id="PIRSF016636">
    <property type="entry name" value="AlgI_DltB"/>
    <property type="match status" value="1"/>
</dbReference>
<keyword evidence="4 9" id="KW-0808">Transferase</keyword>
<comment type="subcellular location">
    <subcellularLocation>
        <location evidence="1">Cell membrane</location>
        <topology evidence="1">Multi-pass membrane protein</topology>
    </subcellularLocation>
</comment>
<keyword evidence="7 9" id="KW-0472">Membrane</keyword>
<evidence type="ECO:0000256" key="5">
    <source>
        <dbReference type="ARBA" id="ARBA00022692"/>
    </source>
</evidence>
<dbReference type="PANTHER" id="PTHR13285">
    <property type="entry name" value="ACYLTRANSFERASE"/>
    <property type="match status" value="1"/>
</dbReference>
<organism evidence="11 12">
    <name type="scientific">Duncaniella freteri</name>
    <dbReference type="NCBI Taxonomy" id="2530391"/>
    <lineage>
        <taxon>Bacteria</taxon>
        <taxon>Pseudomonadati</taxon>
        <taxon>Bacteroidota</taxon>
        <taxon>Bacteroidia</taxon>
        <taxon>Bacteroidales</taxon>
        <taxon>Muribaculaceae</taxon>
        <taxon>Duncaniella</taxon>
    </lineage>
</organism>
<keyword evidence="6 10" id="KW-1133">Transmembrane helix</keyword>
<dbReference type="GO" id="GO:0042121">
    <property type="term" value="P:alginic acid biosynthetic process"/>
    <property type="evidence" value="ECO:0007669"/>
    <property type="project" value="InterPro"/>
</dbReference>
<dbReference type="GO" id="GO:0016746">
    <property type="term" value="F:acyltransferase activity"/>
    <property type="evidence" value="ECO:0007669"/>
    <property type="project" value="UniProtKB-KW"/>
</dbReference>
<dbReference type="EMBL" id="SJSA01000001">
    <property type="protein sequence ID" value="TGG40485.1"/>
    <property type="molecule type" value="Genomic_DNA"/>
</dbReference>
<dbReference type="InterPro" id="IPR028362">
    <property type="entry name" value="AlgI"/>
</dbReference>
<sequence>MGIDIASIGEQLVYNSRQPLLFNTGLFIVLFAFFMLIYRILRPWRIARMIFTIAFSIYFYYKASGECCLILIGVAVSDYLLGLCMQKARSFTRCRGISMRSIVALNVIVNVGLLAYFKYFGLLIDTINRFMTTHIDPINVILPAGISFFTFRSISYIVDIYRGHIQACRNPLDYMFFLTFFPPLLAGPVVRAKDMLPQIKSNPVPSRDMTSEGVYLIISGIIKKMVIADFISGNFVDRVFDNPALYSGFENLMASIGFTIQLYCDFAGYSDIAIGIALLLGYRFKENFNAPFKASSPTEFWHRWHISLSTWLRDYVYIPLGGNRCSKARAYFNQFATMVIGGFWHGASWMYVIWGAAHGALLVIHKMLRGLIPAPSTTETVVTESGEIEMVTVPSRFAPVTKCFNMVFTFLLIVAAFMLFRARSLEDVGMMWHQIIYDFHLSVAPEFVSSYLAIVVAMGVGYFVHILPSRITSPLKQGFMASPILLQSIMLAIALFVAIQVRSSDIVPFIYLQY</sequence>
<dbReference type="GO" id="GO:0005886">
    <property type="term" value="C:plasma membrane"/>
    <property type="evidence" value="ECO:0007669"/>
    <property type="project" value="UniProtKB-SubCell"/>
</dbReference>
<keyword evidence="8 9" id="KW-0012">Acyltransferase</keyword>